<dbReference type="InterPro" id="IPR014284">
    <property type="entry name" value="RNA_pol_sigma-70_dom"/>
</dbReference>
<keyword evidence="8" id="KW-1185">Reference proteome</keyword>
<protein>
    <submittedName>
        <fullName evidence="7">RNA polymerase sigma-70 factor, ECF subfamily</fullName>
    </submittedName>
</protein>
<dbReference type="PANTHER" id="PTHR43133">
    <property type="entry name" value="RNA POLYMERASE ECF-TYPE SIGMA FACTO"/>
    <property type="match status" value="1"/>
</dbReference>
<evidence type="ECO:0000259" key="6">
    <source>
        <dbReference type="Pfam" id="PF07638"/>
    </source>
</evidence>
<proteinExistence type="inferred from homology"/>
<dbReference type="SUPFAM" id="SSF88659">
    <property type="entry name" value="Sigma3 and sigma4 domains of RNA polymerase sigma factors"/>
    <property type="match status" value="1"/>
</dbReference>
<dbReference type="EMBL" id="FOQD01000009">
    <property type="protein sequence ID" value="SFI47409.1"/>
    <property type="molecule type" value="Genomic_DNA"/>
</dbReference>
<accession>A0A1I3IHS6</accession>
<sequence length="216" mass="24780">MSQQVDDSDLEGLVNDVIHGDRNALAKLFDHYRDRLWRIVQFRMDRRLVGRVDADDVLQEAYLDAEKRIEHFLHDSPESFFIWLRLIVNQTLIDVHRRHLGTQARDASRERSLSGGWSAESTSFSLSHHLLGEMTSPSQAALKAELAEQLNLALEGMGHLDREVLALRHFEELTNSETARALGISEQAASLRYVRAISRLRKILEALPGFRDRFPK</sequence>
<dbReference type="OrthoDB" id="276109at2"/>
<dbReference type="Gene3D" id="1.10.10.10">
    <property type="entry name" value="Winged helix-like DNA-binding domain superfamily/Winged helix DNA-binding domain"/>
    <property type="match status" value="1"/>
</dbReference>
<dbReference type="Pfam" id="PF07638">
    <property type="entry name" value="Sigma70_ECF"/>
    <property type="match status" value="1"/>
</dbReference>
<dbReference type="GO" id="GO:0006352">
    <property type="term" value="P:DNA-templated transcription initiation"/>
    <property type="evidence" value="ECO:0007669"/>
    <property type="project" value="InterPro"/>
</dbReference>
<keyword evidence="2" id="KW-0805">Transcription regulation</keyword>
<comment type="similarity">
    <text evidence="1">Belongs to the sigma-70 factor family. ECF subfamily.</text>
</comment>
<dbReference type="Proteomes" id="UP000199518">
    <property type="component" value="Unassembled WGS sequence"/>
</dbReference>
<keyword evidence="4" id="KW-0238">DNA-binding</keyword>
<gene>
    <name evidence="7" type="ORF">SAMN05421753_109126</name>
</gene>
<dbReference type="InterPro" id="IPR036388">
    <property type="entry name" value="WH-like_DNA-bd_sf"/>
</dbReference>
<evidence type="ECO:0000256" key="2">
    <source>
        <dbReference type="ARBA" id="ARBA00023015"/>
    </source>
</evidence>
<dbReference type="PANTHER" id="PTHR43133:SF8">
    <property type="entry name" value="RNA POLYMERASE SIGMA FACTOR HI_1459-RELATED"/>
    <property type="match status" value="1"/>
</dbReference>
<organism evidence="7 8">
    <name type="scientific">Planctomicrobium piriforme</name>
    <dbReference type="NCBI Taxonomy" id="1576369"/>
    <lineage>
        <taxon>Bacteria</taxon>
        <taxon>Pseudomonadati</taxon>
        <taxon>Planctomycetota</taxon>
        <taxon>Planctomycetia</taxon>
        <taxon>Planctomycetales</taxon>
        <taxon>Planctomycetaceae</taxon>
        <taxon>Planctomicrobium</taxon>
    </lineage>
</organism>
<dbReference type="NCBIfam" id="TIGR02984">
    <property type="entry name" value="Sig-70_plancto1"/>
    <property type="match status" value="1"/>
</dbReference>
<evidence type="ECO:0000313" key="8">
    <source>
        <dbReference type="Proteomes" id="UP000199518"/>
    </source>
</evidence>
<dbReference type="SUPFAM" id="SSF88946">
    <property type="entry name" value="Sigma2 domain of RNA polymerase sigma factors"/>
    <property type="match status" value="1"/>
</dbReference>
<dbReference type="InterPro" id="IPR014326">
    <property type="entry name" value="RNA_pol_sigma-70_Plancto"/>
</dbReference>
<keyword evidence="3" id="KW-0731">Sigma factor</keyword>
<dbReference type="AlphaFoldDB" id="A0A1I3IHS6"/>
<dbReference type="InterPro" id="IPR039425">
    <property type="entry name" value="RNA_pol_sigma-70-like"/>
</dbReference>
<feature type="domain" description="RNA polymerase sigma-70 ECF-like HTH" evidence="6">
    <location>
        <begin position="11"/>
        <end position="194"/>
    </location>
</feature>
<dbReference type="InterPro" id="IPR013325">
    <property type="entry name" value="RNA_pol_sigma_r2"/>
</dbReference>
<dbReference type="STRING" id="1576369.SAMN05421753_109126"/>
<dbReference type="RefSeq" id="WP_092050836.1">
    <property type="nucleotide sequence ID" value="NZ_FOQD01000009.1"/>
</dbReference>
<evidence type="ECO:0000256" key="1">
    <source>
        <dbReference type="ARBA" id="ARBA00010641"/>
    </source>
</evidence>
<dbReference type="InterPro" id="IPR013324">
    <property type="entry name" value="RNA_pol_sigma_r3/r4-like"/>
</dbReference>
<dbReference type="Gene3D" id="1.10.1740.10">
    <property type="match status" value="1"/>
</dbReference>
<evidence type="ECO:0000256" key="5">
    <source>
        <dbReference type="ARBA" id="ARBA00023163"/>
    </source>
</evidence>
<dbReference type="GO" id="GO:0016987">
    <property type="term" value="F:sigma factor activity"/>
    <property type="evidence" value="ECO:0007669"/>
    <property type="project" value="UniProtKB-KW"/>
</dbReference>
<evidence type="ECO:0000256" key="4">
    <source>
        <dbReference type="ARBA" id="ARBA00023125"/>
    </source>
</evidence>
<reference evidence="8" key="1">
    <citation type="submission" date="2016-10" db="EMBL/GenBank/DDBJ databases">
        <authorList>
            <person name="Varghese N."/>
            <person name="Submissions S."/>
        </authorList>
    </citation>
    <scope>NUCLEOTIDE SEQUENCE [LARGE SCALE GENOMIC DNA]</scope>
    <source>
        <strain evidence="8">DSM 26348</strain>
    </source>
</reference>
<evidence type="ECO:0000256" key="3">
    <source>
        <dbReference type="ARBA" id="ARBA00023082"/>
    </source>
</evidence>
<keyword evidence="5" id="KW-0804">Transcription</keyword>
<dbReference type="NCBIfam" id="TIGR02937">
    <property type="entry name" value="sigma70-ECF"/>
    <property type="match status" value="1"/>
</dbReference>
<dbReference type="InterPro" id="IPR053812">
    <property type="entry name" value="HTH_Sigma70_ECF-like"/>
</dbReference>
<dbReference type="GO" id="GO:0003677">
    <property type="term" value="F:DNA binding"/>
    <property type="evidence" value="ECO:0007669"/>
    <property type="project" value="UniProtKB-KW"/>
</dbReference>
<name>A0A1I3IHS6_9PLAN</name>
<evidence type="ECO:0000313" key="7">
    <source>
        <dbReference type="EMBL" id="SFI47409.1"/>
    </source>
</evidence>